<organism evidence="1 2">
    <name type="scientific">Puccinia sorghi</name>
    <dbReference type="NCBI Taxonomy" id="27349"/>
    <lineage>
        <taxon>Eukaryota</taxon>
        <taxon>Fungi</taxon>
        <taxon>Dikarya</taxon>
        <taxon>Basidiomycota</taxon>
        <taxon>Pucciniomycotina</taxon>
        <taxon>Pucciniomycetes</taxon>
        <taxon>Pucciniales</taxon>
        <taxon>Pucciniaceae</taxon>
        <taxon>Puccinia</taxon>
    </lineage>
</organism>
<gene>
    <name evidence="1" type="ORF">VP01_1666g3</name>
</gene>
<sequence length="42" mass="4685">MGRLPAFGGIMHLCLSHCFSYIPIFEGREDTKISSKKMLVVA</sequence>
<reference evidence="1 2" key="1">
    <citation type="submission" date="2015-08" db="EMBL/GenBank/DDBJ databases">
        <title>Next Generation Sequencing and Analysis of the Genome of Puccinia sorghi L Schw, the Causal Agent of Maize Common Rust.</title>
        <authorList>
            <person name="Rochi L."/>
            <person name="Burguener G."/>
            <person name="Darino M."/>
            <person name="Turjanski A."/>
            <person name="Kreff E."/>
            <person name="Dieguez M.J."/>
            <person name="Sacco F."/>
        </authorList>
    </citation>
    <scope>NUCLEOTIDE SEQUENCE [LARGE SCALE GENOMIC DNA]</scope>
    <source>
        <strain evidence="1 2">RO10H11247</strain>
    </source>
</reference>
<dbReference type="AlphaFoldDB" id="A0A0L6VGA4"/>
<evidence type="ECO:0000313" key="2">
    <source>
        <dbReference type="Proteomes" id="UP000037035"/>
    </source>
</evidence>
<proteinExistence type="predicted"/>
<dbReference type="EMBL" id="LAVV01006466">
    <property type="protein sequence ID" value="KNZ59764.1"/>
    <property type="molecule type" value="Genomic_DNA"/>
</dbReference>
<dbReference type="VEuPathDB" id="FungiDB:VP01_1666g3"/>
<dbReference type="Proteomes" id="UP000037035">
    <property type="component" value="Unassembled WGS sequence"/>
</dbReference>
<accession>A0A0L6VGA4</accession>
<protein>
    <submittedName>
        <fullName evidence="1">Putative signal peptide protein</fullName>
    </submittedName>
</protein>
<name>A0A0L6VGA4_9BASI</name>
<comment type="caution">
    <text evidence="1">The sequence shown here is derived from an EMBL/GenBank/DDBJ whole genome shotgun (WGS) entry which is preliminary data.</text>
</comment>
<keyword evidence="2" id="KW-1185">Reference proteome</keyword>
<evidence type="ECO:0000313" key="1">
    <source>
        <dbReference type="EMBL" id="KNZ59764.1"/>
    </source>
</evidence>